<organism evidence="4 5">
    <name type="scientific">Acanthaster planci</name>
    <name type="common">Crown-of-thorns starfish</name>
    <dbReference type="NCBI Taxonomy" id="133434"/>
    <lineage>
        <taxon>Eukaryota</taxon>
        <taxon>Metazoa</taxon>
        <taxon>Echinodermata</taxon>
        <taxon>Eleutherozoa</taxon>
        <taxon>Asterozoa</taxon>
        <taxon>Asteroidea</taxon>
        <taxon>Valvatacea</taxon>
        <taxon>Valvatida</taxon>
        <taxon>Acanthasteridae</taxon>
        <taxon>Acanthaster</taxon>
    </lineage>
</organism>
<feature type="signal peptide" evidence="2">
    <location>
        <begin position="1"/>
        <end position="22"/>
    </location>
</feature>
<dbReference type="PROSITE" id="PS00615">
    <property type="entry name" value="C_TYPE_LECTIN_1"/>
    <property type="match status" value="1"/>
</dbReference>
<evidence type="ECO:0000256" key="2">
    <source>
        <dbReference type="SAM" id="SignalP"/>
    </source>
</evidence>
<sequence length="188" mass="21184">MAALLKLTHFVPLIGLILRVNAVCPPNWLEHGQSCYLFTYNRASWQDAKTYCEGQHGNLLVIESEEENAFLEEEMQSWQMTHIWLGCNDINVEGKWICYRGSVNGQEMQFERWGSGEPNELALGINQDCAVLYFNGRWVDEACATGQKATVCETSNAAKSQHILPLTVSHAMPMTCYTMGTDGRLSEE</sequence>
<dbReference type="InterPro" id="IPR001304">
    <property type="entry name" value="C-type_lectin-like"/>
</dbReference>
<dbReference type="SUPFAM" id="SSF56436">
    <property type="entry name" value="C-type lectin-like"/>
    <property type="match status" value="1"/>
</dbReference>
<evidence type="ECO:0000259" key="3">
    <source>
        <dbReference type="PROSITE" id="PS50041"/>
    </source>
</evidence>
<protein>
    <submittedName>
        <fullName evidence="5">C-type lectin domain family 10 member A-like</fullName>
    </submittedName>
</protein>
<dbReference type="PROSITE" id="PS50041">
    <property type="entry name" value="C_TYPE_LECTIN_2"/>
    <property type="match status" value="1"/>
</dbReference>
<dbReference type="AlphaFoldDB" id="A0A8B7YNW6"/>
<dbReference type="GeneID" id="110981256"/>
<dbReference type="RefSeq" id="XP_022094362.1">
    <property type="nucleotide sequence ID" value="XM_022238670.1"/>
</dbReference>
<proteinExistence type="predicted"/>
<dbReference type="Pfam" id="PF00059">
    <property type="entry name" value="Lectin_C"/>
    <property type="match status" value="1"/>
</dbReference>
<accession>A0A8B7YNW6</accession>
<dbReference type="InterPro" id="IPR016187">
    <property type="entry name" value="CTDL_fold"/>
</dbReference>
<evidence type="ECO:0000313" key="5">
    <source>
        <dbReference type="RefSeq" id="XP_022094362.1"/>
    </source>
</evidence>
<keyword evidence="2" id="KW-0732">Signal</keyword>
<keyword evidence="4" id="KW-1185">Reference proteome</keyword>
<dbReference type="PANTHER" id="PTHR22803">
    <property type="entry name" value="MANNOSE, PHOSPHOLIPASE, LECTIN RECEPTOR RELATED"/>
    <property type="match status" value="1"/>
</dbReference>
<dbReference type="InterPro" id="IPR050111">
    <property type="entry name" value="C-type_lectin/snaclec_domain"/>
</dbReference>
<name>A0A8B7YNW6_ACAPL</name>
<dbReference type="InterPro" id="IPR016186">
    <property type="entry name" value="C-type_lectin-like/link_sf"/>
</dbReference>
<feature type="domain" description="C-type lectin" evidence="3">
    <location>
        <begin position="31"/>
        <end position="143"/>
    </location>
</feature>
<dbReference type="KEGG" id="aplc:110981256"/>
<dbReference type="OrthoDB" id="6133475at2759"/>
<evidence type="ECO:0000256" key="1">
    <source>
        <dbReference type="ARBA" id="ARBA00023157"/>
    </source>
</evidence>
<gene>
    <name evidence="5" type="primary">LOC110981256</name>
</gene>
<dbReference type="Gene3D" id="3.10.100.10">
    <property type="entry name" value="Mannose-Binding Protein A, subunit A"/>
    <property type="match status" value="1"/>
</dbReference>
<evidence type="ECO:0000313" key="4">
    <source>
        <dbReference type="Proteomes" id="UP000694845"/>
    </source>
</evidence>
<reference evidence="5" key="1">
    <citation type="submission" date="2025-08" db="UniProtKB">
        <authorList>
            <consortium name="RefSeq"/>
        </authorList>
    </citation>
    <scope>IDENTIFICATION</scope>
</reference>
<feature type="chain" id="PRO_5034521866" evidence="2">
    <location>
        <begin position="23"/>
        <end position="188"/>
    </location>
</feature>
<dbReference type="SMART" id="SM00034">
    <property type="entry name" value="CLECT"/>
    <property type="match status" value="1"/>
</dbReference>
<dbReference type="OMA" id="THCQESA"/>
<dbReference type="Proteomes" id="UP000694845">
    <property type="component" value="Unplaced"/>
</dbReference>
<dbReference type="InterPro" id="IPR018378">
    <property type="entry name" value="C-type_lectin_CS"/>
</dbReference>
<keyword evidence="1" id="KW-1015">Disulfide bond</keyword>